<keyword evidence="1" id="KW-0812">Transmembrane</keyword>
<evidence type="ECO:0000313" key="4">
    <source>
        <dbReference type="Proteomes" id="UP001204445"/>
    </source>
</evidence>
<reference evidence="3" key="1">
    <citation type="submission" date="2022-08" db="EMBL/GenBank/DDBJ databases">
        <title>Genomic Encyclopedia of Type Strains, Phase III (KMG-III): the genomes of soil and plant-associated and newly described type strains.</title>
        <authorList>
            <person name="Whitman W."/>
        </authorList>
    </citation>
    <scope>NUCLEOTIDE SEQUENCE</scope>
    <source>
        <strain evidence="3">HMT 1</strain>
    </source>
</reference>
<accession>A0AAE3L0L9</accession>
<feature type="domain" description="DUF2062" evidence="2">
    <location>
        <begin position="24"/>
        <end position="163"/>
    </location>
</feature>
<dbReference type="RefSeq" id="WP_259054338.1">
    <property type="nucleotide sequence ID" value="NZ_JANUCT010000004.1"/>
</dbReference>
<evidence type="ECO:0000256" key="1">
    <source>
        <dbReference type="SAM" id="Phobius"/>
    </source>
</evidence>
<dbReference type="EMBL" id="JANUCT010000004">
    <property type="protein sequence ID" value="MCS3902754.1"/>
    <property type="molecule type" value="Genomic_DNA"/>
</dbReference>
<dbReference type="Pfam" id="PF09835">
    <property type="entry name" value="DUF2062"/>
    <property type="match status" value="1"/>
</dbReference>
<feature type="transmembrane region" description="Helical" evidence="1">
    <location>
        <begin position="129"/>
        <end position="160"/>
    </location>
</feature>
<organism evidence="3 4">
    <name type="scientific">Methylohalomonas lacus</name>
    <dbReference type="NCBI Taxonomy" id="398773"/>
    <lineage>
        <taxon>Bacteria</taxon>
        <taxon>Pseudomonadati</taxon>
        <taxon>Pseudomonadota</taxon>
        <taxon>Gammaproteobacteria</taxon>
        <taxon>Methylohalomonadales</taxon>
        <taxon>Methylohalomonadaceae</taxon>
        <taxon>Methylohalomonas</taxon>
    </lineage>
</organism>
<keyword evidence="4" id="KW-1185">Reference proteome</keyword>
<evidence type="ECO:0000313" key="3">
    <source>
        <dbReference type="EMBL" id="MCS3902754.1"/>
    </source>
</evidence>
<dbReference type="Proteomes" id="UP001204445">
    <property type="component" value="Unassembled WGS sequence"/>
</dbReference>
<feature type="transmembrane region" description="Helical" evidence="1">
    <location>
        <begin position="78"/>
        <end position="99"/>
    </location>
</feature>
<keyword evidence="1" id="KW-1133">Transmembrane helix</keyword>
<feature type="transmembrane region" description="Helical" evidence="1">
    <location>
        <begin position="43"/>
        <end position="71"/>
    </location>
</feature>
<dbReference type="PANTHER" id="PTHR40547:SF1">
    <property type="entry name" value="SLL0298 PROTEIN"/>
    <property type="match status" value="1"/>
</dbReference>
<protein>
    <submittedName>
        <fullName evidence="3">Uncharacterized protein (DUF2062 family)</fullName>
    </submittedName>
</protein>
<keyword evidence="1" id="KW-0472">Membrane</keyword>
<dbReference type="AlphaFoldDB" id="A0AAE3L0L9"/>
<evidence type="ECO:0000259" key="2">
    <source>
        <dbReference type="Pfam" id="PF09835"/>
    </source>
</evidence>
<name>A0AAE3L0L9_9GAMM</name>
<dbReference type="InterPro" id="IPR018639">
    <property type="entry name" value="DUF2062"/>
</dbReference>
<sequence length="188" mass="21932">MSLRELFKRYLPEHHIFREHRHIRLFGDLLHDHTLWRLTRRSVAGAIAIGLFCAFIPFFGQMIIAAALAIYWRVNLPIAVVFTWASNPLTFAPIFYMTYRIGSLFLDLPVRYTQFHLSYEWFSAVLHEIWLPVLLGSLLLGALAAVAGYYGTSLLWRLLLLRKRDERRSKRPFMRRLDDDSDDPPGAA</sequence>
<gene>
    <name evidence="3" type="ORF">J2T55_000758</name>
</gene>
<comment type="caution">
    <text evidence="3">The sequence shown here is derived from an EMBL/GenBank/DDBJ whole genome shotgun (WGS) entry which is preliminary data.</text>
</comment>
<dbReference type="PANTHER" id="PTHR40547">
    <property type="entry name" value="SLL0298 PROTEIN"/>
    <property type="match status" value="1"/>
</dbReference>
<proteinExistence type="predicted"/>